<reference evidence="1" key="1">
    <citation type="journal article" date="2022" name="bioRxiv">
        <title>Genomics of Preaxostyla Flagellates Illuminates Evolutionary Transitions and the Path Towards Mitochondrial Loss.</title>
        <authorList>
            <person name="Novak L.V.F."/>
            <person name="Treitli S.C."/>
            <person name="Pyrih J."/>
            <person name="Halakuc P."/>
            <person name="Pipaliya S.V."/>
            <person name="Vacek V."/>
            <person name="Brzon O."/>
            <person name="Soukal P."/>
            <person name="Eme L."/>
            <person name="Dacks J.B."/>
            <person name="Karnkowska A."/>
            <person name="Elias M."/>
            <person name="Hampl V."/>
        </authorList>
    </citation>
    <scope>NUCLEOTIDE SEQUENCE</scope>
    <source>
        <strain evidence="1">RCP-MX</strain>
    </source>
</reference>
<keyword evidence="2" id="KW-1185">Reference proteome</keyword>
<name>A0ABQ8U4Y0_9EUKA</name>
<comment type="caution">
    <text evidence="1">The sequence shown here is derived from an EMBL/GenBank/DDBJ whole genome shotgun (WGS) entry which is preliminary data.</text>
</comment>
<organism evidence="1 2">
    <name type="scientific">Paratrimastix pyriformis</name>
    <dbReference type="NCBI Taxonomy" id="342808"/>
    <lineage>
        <taxon>Eukaryota</taxon>
        <taxon>Metamonada</taxon>
        <taxon>Preaxostyla</taxon>
        <taxon>Paratrimastigidae</taxon>
        <taxon>Paratrimastix</taxon>
    </lineage>
</organism>
<evidence type="ECO:0000313" key="1">
    <source>
        <dbReference type="EMBL" id="KAJ4452866.1"/>
    </source>
</evidence>
<protein>
    <recommendedName>
        <fullName evidence="3">DUF5678 domain-containing protein</fullName>
    </recommendedName>
</protein>
<dbReference type="Proteomes" id="UP001141327">
    <property type="component" value="Unassembled WGS sequence"/>
</dbReference>
<evidence type="ECO:0008006" key="3">
    <source>
        <dbReference type="Google" id="ProtNLM"/>
    </source>
</evidence>
<dbReference type="EMBL" id="JAPMOS010000365">
    <property type="protein sequence ID" value="KAJ4452866.1"/>
    <property type="molecule type" value="Genomic_DNA"/>
</dbReference>
<proteinExistence type="predicted"/>
<evidence type="ECO:0000313" key="2">
    <source>
        <dbReference type="Proteomes" id="UP001141327"/>
    </source>
</evidence>
<gene>
    <name evidence="1" type="ORF">PAPYR_12840</name>
</gene>
<accession>A0ABQ8U4Y0</accession>
<sequence>MMEGAEAQIVALQETKLATERDDEVRDFLKGRFVVHESWVKAEEKGRVVHRGGVLTAVAREMASWVKRVEEVVPGYLMVIHMEEGKRSSRGQNSEEE</sequence>